<dbReference type="CDD" id="cd09859">
    <property type="entry name" value="PIN_53EXO"/>
    <property type="match status" value="1"/>
</dbReference>
<dbReference type="InterPro" id="IPR029060">
    <property type="entry name" value="PIN-like_dom_sf"/>
</dbReference>
<evidence type="ECO:0000259" key="1">
    <source>
        <dbReference type="Pfam" id="PF02739"/>
    </source>
</evidence>
<evidence type="ECO:0000313" key="2">
    <source>
        <dbReference type="EMBL" id="PIZ99008.1"/>
    </source>
</evidence>
<dbReference type="PANTHER" id="PTHR42646:SF2">
    <property type="entry name" value="5'-3' EXONUCLEASE FAMILY PROTEIN"/>
    <property type="match status" value="1"/>
</dbReference>
<dbReference type="GO" id="GO:0017108">
    <property type="term" value="F:5'-flap endonuclease activity"/>
    <property type="evidence" value="ECO:0007669"/>
    <property type="project" value="InterPro"/>
</dbReference>
<organism evidence="2 3">
    <name type="scientific">Candidatus Komeilibacteria bacterium CG_4_10_14_0_2_um_filter_37_10</name>
    <dbReference type="NCBI Taxonomy" id="1974470"/>
    <lineage>
        <taxon>Bacteria</taxon>
        <taxon>Candidatus Komeiliibacteriota</taxon>
    </lineage>
</organism>
<dbReference type="AlphaFoldDB" id="A0A2M7VET1"/>
<protein>
    <recommendedName>
        <fullName evidence="1">5'-3' exonuclease alpha-helical arch N-terminal domain-containing protein</fullName>
    </recommendedName>
</protein>
<feature type="domain" description="5'-3' exonuclease alpha-helical arch N-terminal" evidence="1">
    <location>
        <begin position="14"/>
        <end position="99"/>
    </location>
</feature>
<sequence>MANNEQNSGNGEVMVIIDSNALIHRAYHALPPLKTRQGDLVNAVYGFVLILFRIINNFHPEYIAATFDFPAPTFRHIKSPEYKAKRPKTPADLIRQVPL</sequence>
<comment type="caution">
    <text evidence="2">The sequence shown here is derived from an EMBL/GenBank/DDBJ whole genome shotgun (WGS) entry which is preliminary data.</text>
</comment>
<dbReference type="SUPFAM" id="SSF88723">
    <property type="entry name" value="PIN domain-like"/>
    <property type="match status" value="1"/>
</dbReference>
<dbReference type="PANTHER" id="PTHR42646">
    <property type="entry name" value="FLAP ENDONUCLEASE XNI"/>
    <property type="match status" value="1"/>
</dbReference>
<gene>
    <name evidence="2" type="ORF">COX77_02820</name>
</gene>
<accession>A0A2M7VET1</accession>
<dbReference type="GO" id="GO:0033567">
    <property type="term" value="P:DNA replication, Okazaki fragment processing"/>
    <property type="evidence" value="ECO:0007669"/>
    <property type="project" value="InterPro"/>
</dbReference>
<dbReference type="Pfam" id="PF02739">
    <property type="entry name" value="5_3_exonuc_N"/>
    <property type="match status" value="1"/>
</dbReference>
<name>A0A2M7VET1_9BACT</name>
<dbReference type="InterPro" id="IPR038969">
    <property type="entry name" value="FEN"/>
</dbReference>
<feature type="non-terminal residue" evidence="2">
    <location>
        <position position="99"/>
    </location>
</feature>
<dbReference type="GO" id="GO:0003677">
    <property type="term" value="F:DNA binding"/>
    <property type="evidence" value="ECO:0007669"/>
    <property type="project" value="InterPro"/>
</dbReference>
<evidence type="ECO:0000313" key="3">
    <source>
        <dbReference type="Proteomes" id="UP000230405"/>
    </source>
</evidence>
<dbReference type="Gene3D" id="3.40.50.1010">
    <property type="entry name" value="5'-nuclease"/>
    <property type="match status" value="1"/>
</dbReference>
<proteinExistence type="predicted"/>
<reference evidence="3" key="1">
    <citation type="submission" date="2017-09" db="EMBL/GenBank/DDBJ databases">
        <title>Depth-based differentiation of microbial function through sediment-hosted aquifers and enrichment of novel symbionts in the deep terrestrial subsurface.</title>
        <authorList>
            <person name="Probst A.J."/>
            <person name="Ladd B."/>
            <person name="Jarett J.K."/>
            <person name="Geller-Mcgrath D.E."/>
            <person name="Sieber C.M.K."/>
            <person name="Emerson J.B."/>
            <person name="Anantharaman K."/>
            <person name="Thomas B.C."/>
            <person name="Malmstrom R."/>
            <person name="Stieglmeier M."/>
            <person name="Klingl A."/>
            <person name="Woyke T."/>
            <person name="Ryan C.M."/>
            <person name="Banfield J.F."/>
        </authorList>
    </citation>
    <scope>NUCLEOTIDE SEQUENCE [LARGE SCALE GENOMIC DNA]</scope>
</reference>
<dbReference type="EMBL" id="PFPO01000051">
    <property type="protein sequence ID" value="PIZ99008.1"/>
    <property type="molecule type" value="Genomic_DNA"/>
</dbReference>
<dbReference type="Proteomes" id="UP000230405">
    <property type="component" value="Unassembled WGS sequence"/>
</dbReference>
<dbReference type="InterPro" id="IPR020046">
    <property type="entry name" value="5-3_exonucl_a-hlix_arch_N"/>
</dbReference>